<dbReference type="eggNOG" id="COG1874">
    <property type="taxonomic scope" value="Bacteria"/>
</dbReference>
<evidence type="ECO:0000256" key="1">
    <source>
        <dbReference type="ARBA" id="ARBA00001412"/>
    </source>
</evidence>
<keyword evidence="4" id="KW-0479">Metal-binding</keyword>
<dbReference type="InterPro" id="IPR017853">
    <property type="entry name" value="GH"/>
</dbReference>
<dbReference type="GO" id="GO:0004565">
    <property type="term" value="F:beta-galactosidase activity"/>
    <property type="evidence" value="ECO:0007669"/>
    <property type="project" value="UniProtKB-EC"/>
</dbReference>
<feature type="active site" description="Proton donor" evidence="9">
    <location>
        <position position="153"/>
    </location>
</feature>
<dbReference type="InterPro" id="IPR013739">
    <property type="entry name" value="Beta_galactosidase_C"/>
</dbReference>
<evidence type="ECO:0000256" key="8">
    <source>
        <dbReference type="PIRNR" id="PIRNR001084"/>
    </source>
</evidence>
<evidence type="ECO:0000256" key="6">
    <source>
        <dbReference type="ARBA" id="ARBA00022833"/>
    </source>
</evidence>
<name>C6LHY7_9FIRM</name>
<comment type="catalytic activity">
    <reaction evidence="1 8">
        <text>Hydrolysis of terminal non-reducing beta-D-galactose residues in beta-D-galactosides.</text>
        <dbReference type="EC" id="3.2.1.23"/>
    </reaction>
</comment>
<accession>C6LHY7</accession>
<keyword evidence="6" id="KW-0862">Zinc</keyword>
<dbReference type="Pfam" id="PF08533">
    <property type="entry name" value="Glyco_hydro_42C"/>
    <property type="match status" value="1"/>
</dbReference>
<dbReference type="InterPro" id="IPR029062">
    <property type="entry name" value="Class_I_gatase-like"/>
</dbReference>
<dbReference type="InterPro" id="IPR003476">
    <property type="entry name" value="Glyco_hydro_42"/>
</dbReference>
<dbReference type="Proteomes" id="UP000005561">
    <property type="component" value="Unassembled WGS sequence"/>
</dbReference>
<keyword evidence="7 8" id="KW-0326">Glycosidase</keyword>
<feature type="binding site" evidence="10">
    <location>
        <position position="152"/>
    </location>
    <ligand>
        <name>substrate</name>
    </ligand>
</feature>
<dbReference type="EMBL" id="ACCL02000016">
    <property type="protein sequence ID" value="EET59642.1"/>
    <property type="molecule type" value="Genomic_DNA"/>
</dbReference>
<evidence type="ECO:0000256" key="9">
    <source>
        <dbReference type="PIRSR" id="PIRSR001084-1"/>
    </source>
</evidence>
<evidence type="ECO:0000313" key="15">
    <source>
        <dbReference type="Proteomes" id="UP000005561"/>
    </source>
</evidence>
<dbReference type="InterPro" id="IPR013780">
    <property type="entry name" value="Glyco_hydro_b"/>
</dbReference>
<dbReference type="SUPFAM" id="SSF51445">
    <property type="entry name" value="(Trans)glycosidases"/>
    <property type="match status" value="1"/>
</dbReference>
<feature type="domain" description="Beta-galactosidase trimerisation" evidence="12">
    <location>
        <begin position="446"/>
        <end position="609"/>
    </location>
</feature>
<gene>
    <name evidence="14" type="ORF">BRYFOR_08258</name>
</gene>
<dbReference type="AlphaFoldDB" id="C6LHY7"/>
<dbReference type="PANTHER" id="PTHR36447:SF2">
    <property type="entry name" value="BETA-GALACTOSIDASE YESZ"/>
    <property type="match status" value="1"/>
</dbReference>
<evidence type="ECO:0000259" key="11">
    <source>
        <dbReference type="Pfam" id="PF02449"/>
    </source>
</evidence>
<comment type="similarity">
    <text evidence="2 8">Belongs to the glycosyl hydrolase 42 family.</text>
</comment>
<evidence type="ECO:0000256" key="3">
    <source>
        <dbReference type="ARBA" id="ARBA00012756"/>
    </source>
</evidence>
<feature type="domain" description="Glycoside hydrolase family 42 N-terminal" evidence="11">
    <location>
        <begin position="17"/>
        <end position="397"/>
    </location>
</feature>
<dbReference type="Pfam" id="PF02449">
    <property type="entry name" value="Glyco_hydro_42"/>
    <property type="match status" value="1"/>
</dbReference>
<evidence type="ECO:0000256" key="2">
    <source>
        <dbReference type="ARBA" id="ARBA00005940"/>
    </source>
</evidence>
<feature type="domain" description="Beta-galactosidase C-terminal" evidence="13">
    <location>
        <begin position="628"/>
        <end position="683"/>
    </location>
</feature>
<evidence type="ECO:0000259" key="12">
    <source>
        <dbReference type="Pfam" id="PF08532"/>
    </source>
</evidence>
<dbReference type="GO" id="GO:0009341">
    <property type="term" value="C:beta-galactosidase complex"/>
    <property type="evidence" value="ECO:0007669"/>
    <property type="project" value="InterPro"/>
</dbReference>
<evidence type="ECO:0000256" key="10">
    <source>
        <dbReference type="PIRSR" id="PIRSR001084-2"/>
    </source>
</evidence>
<feature type="binding site" evidence="10">
    <location>
        <position position="114"/>
    </location>
    <ligand>
        <name>substrate</name>
    </ligand>
</feature>
<dbReference type="Gene3D" id="3.20.20.80">
    <property type="entry name" value="Glycosidases"/>
    <property type="match status" value="1"/>
</dbReference>
<reference evidence="14" key="1">
    <citation type="submission" date="2009-07" db="EMBL/GenBank/DDBJ databases">
        <authorList>
            <person name="Weinstock G."/>
            <person name="Sodergren E."/>
            <person name="Clifton S."/>
            <person name="Fulton L."/>
            <person name="Fulton B."/>
            <person name="Courtney L."/>
            <person name="Fronick C."/>
            <person name="Harrison M."/>
            <person name="Strong C."/>
            <person name="Farmer C."/>
            <person name="Delahaunty K."/>
            <person name="Markovic C."/>
            <person name="Hall O."/>
            <person name="Minx P."/>
            <person name="Tomlinson C."/>
            <person name="Mitreva M."/>
            <person name="Nelson J."/>
            <person name="Hou S."/>
            <person name="Wollam A."/>
            <person name="Pepin K.H."/>
            <person name="Johnson M."/>
            <person name="Bhonagiri V."/>
            <person name="Nash W.E."/>
            <person name="Warren W."/>
            <person name="Chinwalla A."/>
            <person name="Mardis E.R."/>
            <person name="Wilson R.K."/>
        </authorList>
    </citation>
    <scope>NUCLEOTIDE SEQUENCE [LARGE SCALE GENOMIC DNA]</scope>
    <source>
        <strain evidence="14">DSM 14469</strain>
    </source>
</reference>
<comment type="caution">
    <text evidence="14">The sequence shown here is derived from an EMBL/GenBank/DDBJ whole genome shotgun (WGS) entry which is preliminary data.</text>
</comment>
<evidence type="ECO:0000256" key="4">
    <source>
        <dbReference type="ARBA" id="ARBA00022723"/>
    </source>
</evidence>
<dbReference type="CDD" id="cd03143">
    <property type="entry name" value="A4_beta-galactosidase_middle_domain"/>
    <property type="match status" value="1"/>
</dbReference>
<feature type="active site" description="Nucleophile" evidence="9">
    <location>
        <position position="318"/>
    </location>
</feature>
<dbReference type="Pfam" id="PF08532">
    <property type="entry name" value="Glyco_hydro_42M"/>
    <property type="match status" value="1"/>
</dbReference>
<dbReference type="Gene3D" id="2.60.40.1180">
    <property type="entry name" value="Golgi alpha-mannosidase II"/>
    <property type="match status" value="1"/>
</dbReference>
<evidence type="ECO:0000259" key="13">
    <source>
        <dbReference type="Pfam" id="PF08533"/>
    </source>
</evidence>
<proteinExistence type="inferred from homology"/>
<dbReference type="InterPro" id="IPR013529">
    <property type="entry name" value="Glyco_hydro_42_N"/>
</dbReference>
<feature type="binding site" evidence="10">
    <location>
        <position position="326"/>
    </location>
    <ligand>
        <name>substrate</name>
    </ligand>
</feature>
<evidence type="ECO:0000313" key="14">
    <source>
        <dbReference type="EMBL" id="EET59642.1"/>
    </source>
</evidence>
<evidence type="ECO:0000256" key="7">
    <source>
        <dbReference type="ARBA" id="ARBA00023295"/>
    </source>
</evidence>
<evidence type="ECO:0000256" key="5">
    <source>
        <dbReference type="ARBA" id="ARBA00022801"/>
    </source>
</evidence>
<dbReference type="GO" id="GO:0046872">
    <property type="term" value="F:metal ion binding"/>
    <property type="evidence" value="ECO:0007669"/>
    <property type="project" value="UniProtKB-KW"/>
</dbReference>
<organism evidence="14 15">
    <name type="scientific">Marvinbryantia formatexigens DSM 14469</name>
    <dbReference type="NCBI Taxonomy" id="478749"/>
    <lineage>
        <taxon>Bacteria</taxon>
        <taxon>Bacillati</taxon>
        <taxon>Bacillota</taxon>
        <taxon>Clostridia</taxon>
        <taxon>Lachnospirales</taxon>
        <taxon>Lachnospiraceae</taxon>
        <taxon>Marvinbryantia</taxon>
    </lineage>
</organism>
<dbReference type="PANTHER" id="PTHR36447">
    <property type="entry name" value="BETA-GALACTOSIDASE GANA"/>
    <property type="match status" value="1"/>
</dbReference>
<protein>
    <recommendedName>
        <fullName evidence="3 8">Beta-galactosidase</fullName>
        <shortName evidence="8">Beta-gal</shortName>
        <ecNumber evidence="3 8">3.2.1.23</ecNumber>
    </recommendedName>
</protein>
<dbReference type="GO" id="GO:0006012">
    <property type="term" value="P:galactose metabolic process"/>
    <property type="evidence" value="ECO:0007669"/>
    <property type="project" value="InterPro"/>
</dbReference>
<keyword evidence="5 8" id="KW-0378">Hydrolase</keyword>
<dbReference type="PIRSF" id="PIRSF001084">
    <property type="entry name" value="B-galactosidase"/>
    <property type="match status" value="1"/>
</dbReference>
<dbReference type="Gene3D" id="3.40.50.880">
    <property type="match status" value="1"/>
</dbReference>
<dbReference type="STRING" id="168384.SAMN05660368_02562"/>
<dbReference type="InterPro" id="IPR013738">
    <property type="entry name" value="Beta_galactosidase_Trimer"/>
</dbReference>
<dbReference type="SUPFAM" id="SSF52317">
    <property type="entry name" value="Class I glutamine amidotransferase-like"/>
    <property type="match status" value="1"/>
</dbReference>
<keyword evidence="15" id="KW-1185">Reference proteome</keyword>
<dbReference type="EC" id="3.2.1.23" evidence="3 8"/>
<sequence>MRKKQGFQWKHMTMGTCYYPEHWDKDLWQEDLRRMKAAGISVIRVAEFAWSKVEREEGVFDYTFFDEFLDLCQREEMKVIFGTPTATPPAWLTEKYPEVLNAREDGVLYRHGGRRHYNYNSEKYLELSARIVEKIAAHYGKHPAITGWQIDNELNCETSEFYSEADSLAFRKFLKEKYHTLDALNEAWGTVFWNQTYTAWEQIFVPRPLLNEGYNPHMHLDYFRFISESTVRFCRMQADIIRKYKKDEDFITTNGIFWNLDNHRMMDECLDVYTYDSYPSFAFGLGCDPQNSKDLNDRHWSKKLTETRSVCPHFGIMEQQSGANGWTTRMEGPAPRPGQLTLWAMQSVAHGADYISFFRWRTCTVGTEIYWHGILDYDNRDNRKLAEVKDFYKKLEMLDEVCGAEYTAAFGVLNDYDNCWDTNVDVWHKRVQQASEEEIFAASQIYHTPYNVIYLQEDTALEDLAKYPLLIYPHPVIMTEKRAALLREYTEQGGTLIIGCRSGYKQENGKCVMLPQPGLLQELTGSDVTDFTFASPAEPPVCAMWDDGRTMDMPVFHDIMRPLKGARVLASYTDSYYKGAAALIEKKNGKGKALHFGSTFSRTNMEMLLDYAGVLRPFADLLEVPKEVEIVQRTKNGSRYLFVLNYMQTAQKINLKEEMLLLYDGTRHKGEVTLQPFETAVYKVL</sequence>
<dbReference type="RefSeq" id="WP_006863035.1">
    <property type="nucleotide sequence ID" value="NZ_ACCL02000016.1"/>
</dbReference>